<feature type="chain" id="PRO_5007432488" evidence="1">
    <location>
        <begin position="25"/>
        <end position="381"/>
    </location>
</feature>
<keyword evidence="1" id="KW-0732">Signal</keyword>
<proteinExistence type="predicted"/>
<evidence type="ECO:0000313" key="4">
    <source>
        <dbReference type="Proteomes" id="UP000051276"/>
    </source>
</evidence>
<evidence type="ECO:0000313" key="5">
    <source>
        <dbReference type="Proteomes" id="UP000051634"/>
    </source>
</evidence>
<dbReference type="InterPro" id="IPR010653">
    <property type="entry name" value="NlpB/DapX"/>
</dbReference>
<name>A0A0T5Z2J1_9GAMM</name>
<gene>
    <name evidence="2" type="ORF">Ga0074115_106102</name>
    <name evidence="3" type="ORF">Ga0076813_10813</name>
</gene>
<comment type="caution">
    <text evidence="3">The sequence shown here is derived from an EMBL/GenBank/DDBJ whole genome shotgun (WGS) entry which is preliminary data.</text>
</comment>
<evidence type="ECO:0000313" key="2">
    <source>
        <dbReference type="EMBL" id="KRT53667.1"/>
    </source>
</evidence>
<dbReference type="STRING" id="54398.Ga0074115_106102"/>
<protein>
    <submittedName>
        <fullName evidence="3">Beta-barrel assembly machine subunit BamC</fullName>
    </submittedName>
</protein>
<dbReference type="Proteomes" id="UP000051276">
    <property type="component" value="Unassembled WGS sequence"/>
</dbReference>
<dbReference type="EMBL" id="LMXI01000613">
    <property type="protein sequence ID" value="KRT57040.1"/>
    <property type="molecule type" value="Genomic_DNA"/>
</dbReference>
<dbReference type="EMBL" id="LDXT01000096">
    <property type="protein sequence ID" value="KRT53667.1"/>
    <property type="molecule type" value="Genomic_DNA"/>
</dbReference>
<evidence type="ECO:0000256" key="1">
    <source>
        <dbReference type="SAM" id="SignalP"/>
    </source>
</evidence>
<dbReference type="InterPro" id="IPR042268">
    <property type="entry name" value="BamC_C"/>
</dbReference>
<evidence type="ECO:0000313" key="3">
    <source>
        <dbReference type="EMBL" id="KRT57040.1"/>
    </source>
</evidence>
<dbReference type="Proteomes" id="UP000051634">
    <property type="component" value="Unassembled WGS sequence"/>
</dbReference>
<feature type="signal peptide" evidence="1">
    <location>
        <begin position="1"/>
        <end position="24"/>
    </location>
</feature>
<reference evidence="4 5" key="1">
    <citation type="submission" date="2015-11" db="EMBL/GenBank/DDBJ databases">
        <title>The genome of Candidatus Endoriftia persephone in Ridgeia piscesae and population structure of the North Eastern Pacific vestimentiferan symbionts.</title>
        <authorList>
            <person name="Perez M."/>
            <person name="Juniper K.S."/>
        </authorList>
    </citation>
    <scope>NUCLEOTIDE SEQUENCE [LARGE SCALE GENOMIC DNA]</scope>
    <source>
        <strain evidence="3">Ind10</strain>
        <strain evidence="2">Ind11</strain>
    </source>
</reference>
<dbReference type="Pfam" id="PF06804">
    <property type="entry name" value="Lipoprotein_18"/>
    <property type="match status" value="1"/>
</dbReference>
<sequence length="381" mass="43266">MSLIFSRLSVLLLPLVLLSGCSSVGEVVTDKKTEYRNQRQMTEDLEIPPDLSRSGINDAMTIPGVSTSYSEFAERREGSSLNSVKLAGNQVLPGVEGIKVMRDGDQHWLLIDSPADEVWPLAVEFWRQAGLLLVEQDPTVGIMQTDWLESRADIKQGFLTELFRKAFDSVYSSATRDQFRVRIEPGEQAGTTELYLTHRGMEEHLKENPGGDSDTTFWTPRPSEPGIEVEMLRRMMIFMGAEQQATERMLAQPQQRKMRSQMVKRDGYAALRINEGFARAWRLVGMALDRVGFAVEDRNRSEGIYFVRYNDPDKAAGQEKGFFSKLAFWTDDEQIDTNNQYRVRLDQQAEVTLVSVENEAGQPESSTTSQRILTLLHEQIR</sequence>
<organism evidence="3 4">
    <name type="scientific">endosymbiont of Ridgeia piscesae</name>
    <dbReference type="NCBI Taxonomy" id="54398"/>
    <lineage>
        <taxon>Bacteria</taxon>
        <taxon>Pseudomonadati</taxon>
        <taxon>Pseudomonadota</taxon>
        <taxon>Gammaproteobacteria</taxon>
        <taxon>sulfur-oxidizing symbionts</taxon>
    </lineage>
</organism>
<keyword evidence="5" id="KW-1185">Reference proteome</keyword>
<dbReference type="Gene3D" id="3.30.310.170">
    <property type="entry name" value="Outer membrane protein assembly factor BamC"/>
    <property type="match status" value="1"/>
</dbReference>
<accession>A0A0T5Z2J1</accession>
<dbReference type="AlphaFoldDB" id="A0A0T5Z2J1"/>
<dbReference type="PROSITE" id="PS51257">
    <property type="entry name" value="PROKAR_LIPOPROTEIN"/>
    <property type="match status" value="1"/>
</dbReference>